<dbReference type="EMBL" id="ML978188">
    <property type="protein sequence ID" value="KAF2030623.1"/>
    <property type="molecule type" value="Genomic_DNA"/>
</dbReference>
<comment type="caution">
    <text evidence="2">The sequence shown here is derived from an EMBL/GenBank/DDBJ whole genome shotgun (WGS) entry which is preliminary data.</text>
</comment>
<evidence type="ECO:0000256" key="1">
    <source>
        <dbReference type="SAM" id="MobiDB-lite"/>
    </source>
</evidence>
<feature type="region of interest" description="Disordered" evidence="1">
    <location>
        <begin position="215"/>
        <end position="239"/>
    </location>
</feature>
<name>A0A9P4H9L9_9PLEO</name>
<feature type="compositionally biased region" description="Basic and acidic residues" evidence="1">
    <location>
        <begin position="215"/>
        <end position="224"/>
    </location>
</feature>
<gene>
    <name evidence="2" type="ORF">EK21DRAFT_100301</name>
</gene>
<sequence>MSSKDVDIRKCSFKDRQMLATGQRVVICQGEQPIAEMPRPLFIATSTNAGKLEEGLVKLPEDVDPRGVLVLMSTYDMLSVTAAADVLGMKKYTDHIYRKCEACLRHELPSYEDLNAFTLFAAKHSHLLRLLVSTAIAKREEYVANCARIGQEREDKNRAALQAKIAEERATAIDKEREQRQKEKAAKEKEFWDKKKAEAAEDEKAIQAKLKLSADKRKFTPREKAHWRRTRGTKLPKGC</sequence>
<feature type="compositionally biased region" description="Basic residues" evidence="1">
    <location>
        <begin position="225"/>
        <end position="239"/>
    </location>
</feature>
<evidence type="ECO:0000313" key="3">
    <source>
        <dbReference type="Proteomes" id="UP000799777"/>
    </source>
</evidence>
<keyword evidence="3" id="KW-1185">Reference proteome</keyword>
<evidence type="ECO:0000313" key="2">
    <source>
        <dbReference type="EMBL" id="KAF2030623.1"/>
    </source>
</evidence>
<protein>
    <submittedName>
        <fullName evidence="2">Uncharacterized protein</fullName>
    </submittedName>
</protein>
<dbReference type="AlphaFoldDB" id="A0A9P4H9L9"/>
<reference evidence="2" key="1">
    <citation type="journal article" date="2020" name="Stud. Mycol.">
        <title>101 Dothideomycetes genomes: a test case for predicting lifestyles and emergence of pathogens.</title>
        <authorList>
            <person name="Haridas S."/>
            <person name="Albert R."/>
            <person name="Binder M."/>
            <person name="Bloem J."/>
            <person name="Labutti K."/>
            <person name="Salamov A."/>
            <person name="Andreopoulos B."/>
            <person name="Baker S."/>
            <person name="Barry K."/>
            <person name="Bills G."/>
            <person name="Bluhm B."/>
            <person name="Cannon C."/>
            <person name="Castanera R."/>
            <person name="Culley D."/>
            <person name="Daum C."/>
            <person name="Ezra D."/>
            <person name="Gonzalez J."/>
            <person name="Henrissat B."/>
            <person name="Kuo A."/>
            <person name="Liang C."/>
            <person name="Lipzen A."/>
            <person name="Lutzoni F."/>
            <person name="Magnuson J."/>
            <person name="Mondo S."/>
            <person name="Nolan M."/>
            <person name="Ohm R."/>
            <person name="Pangilinan J."/>
            <person name="Park H.-J."/>
            <person name="Ramirez L."/>
            <person name="Alfaro M."/>
            <person name="Sun H."/>
            <person name="Tritt A."/>
            <person name="Yoshinaga Y."/>
            <person name="Zwiers L.-H."/>
            <person name="Turgeon B."/>
            <person name="Goodwin S."/>
            <person name="Spatafora J."/>
            <person name="Crous P."/>
            <person name="Grigoriev I."/>
        </authorList>
    </citation>
    <scope>NUCLEOTIDE SEQUENCE</scope>
    <source>
        <strain evidence="2">CBS 110217</strain>
    </source>
</reference>
<feature type="region of interest" description="Disordered" evidence="1">
    <location>
        <begin position="174"/>
        <end position="194"/>
    </location>
</feature>
<dbReference type="OrthoDB" id="3762311at2759"/>
<proteinExistence type="predicted"/>
<dbReference type="Proteomes" id="UP000799777">
    <property type="component" value="Unassembled WGS sequence"/>
</dbReference>
<organism evidence="2 3">
    <name type="scientific">Setomelanomma holmii</name>
    <dbReference type="NCBI Taxonomy" id="210430"/>
    <lineage>
        <taxon>Eukaryota</taxon>
        <taxon>Fungi</taxon>
        <taxon>Dikarya</taxon>
        <taxon>Ascomycota</taxon>
        <taxon>Pezizomycotina</taxon>
        <taxon>Dothideomycetes</taxon>
        <taxon>Pleosporomycetidae</taxon>
        <taxon>Pleosporales</taxon>
        <taxon>Pleosporineae</taxon>
        <taxon>Phaeosphaeriaceae</taxon>
        <taxon>Setomelanomma</taxon>
    </lineage>
</organism>
<accession>A0A9P4H9L9</accession>